<protein>
    <submittedName>
        <fullName evidence="2">DUF2065 domain-containing protein</fullName>
    </submittedName>
</protein>
<keyword evidence="3" id="KW-1185">Reference proteome</keyword>
<dbReference type="Proteomes" id="UP001178354">
    <property type="component" value="Unassembled WGS sequence"/>
</dbReference>
<dbReference type="AlphaFoldDB" id="A0AAW8B3U4"/>
<reference evidence="2" key="2">
    <citation type="submission" date="2023-08" db="EMBL/GenBank/DDBJ databases">
        <authorList>
            <person name="Luo J."/>
        </authorList>
    </citation>
    <scope>NUCLEOTIDE SEQUENCE</scope>
    <source>
        <strain evidence="2">DSM 25064</strain>
    </source>
</reference>
<keyword evidence="1" id="KW-0812">Transmembrane</keyword>
<dbReference type="EMBL" id="JAUUUU010000002">
    <property type="protein sequence ID" value="MDP1520406.1"/>
    <property type="molecule type" value="Genomic_DNA"/>
</dbReference>
<evidence type="ECO:0000313" key="2">
    <source>
        <dbReference type="EMBL" id="MDP1520406.1"/>
    </source>
</evidence>
<gene>
    <name evidence="2" type="ORF">Q8A57_05420</name>
</gene>
<keyword evidence="1" id="KW-0472">Membrane</keyword>
<dbReference type="InterPro" id="IPR019201">
    <property type="entry name" value="DUF2065"/>
</dbReference>
<keyword evidence="1" id="KW-1133">Transmembrane helix</keyword>
<evidence type="ECO:0000313" key="3">
    <source>
        <dbReference type="Proteomes" id="UP001178354"/>
    </source>
</evidence>
<feature type="transmembrane region" description="Helical" evidence="1">
    <location>
        <begin position="6"/>
        <end position="23"/>
    </location>
</feature>
<accession>A0AAW8B3U4</accession>
<organism evidence="2 3">
    <name type="scientific">Porticoccus litoralis</name>
    <dbReference type="NCBI Taxonomy" id="434086"/>
    <lineage>
        <taxon>Bacteria</taxon>
        <taxon>Pseudomonadati</taxon>
        <taxon>Pseudomonadota</taxon>
        <taxon>Gammaproteobacteria</taxon>
        <taxon>Cellvibrionales</taxon>
        <taxon>Porticoccaceae</taxon>
        <taxon>Porticoccus</taxon>
    </lineage>
</organism>
<dbReference type="PANTHER" id="PTHR38602:SF1">
    <property type="entry name" value="INNER MEMBRANE PROTEIN"/>
    <property type="match status" value="1"/>
</dbReference>
<reference evidence="2" key="1">
    <citation type="journal article" date="2010" name="Int. J. Syst. Evol. Microbiol.">
        <title>Porticoccus litoralis gen. nov., sp. nov., a gammaproteobacterium isolated from the Yellow Sea.</title>
        <authorList>
            <person name="Oh H.M."/>
            <person name="Kim H."/>
            <person name="Kim K.M."/>
            <person name="Min G.S."/>
            <person name="Cho J.C."/>
        </authorList>
    </citation>
    <scope>NUCLEOTIDE SEQUENCE</scope>
    <source>
        <strain evidence="2">DSM 25064</strain>
    </source>
</reference>
<dbReference type="PANTHER" id="PTHR38602">
    <property type="entry name" value="INNER MEMBRANE PROTEIN-RELATED"/>
    <property type="match status" value="1"/>
</dbReference>
<feature type="transmembrane region" description="Helical" evidence="1">
    <location>
        <begin position="44"/>
        <end position="60"/>
    </location>
</feature>
<dbReference type="Pfam" id="PF09838">
    <property type="entry name" value="DUF2065"/>
    <property type="match status" value="1"/>
</dbReference>
<evidence type="ECO:0000256" key="1">
    <source>
        <dbReference type="SAM" id="Phobius"/>
    </source>
</evidence>
<name>A0AAW8B3U4_9GAMM</name>
<comment type="caution">
    <text evidence="2">The sequence shown here is derived from an EMBL/GenBank/DDBJ whole genome shotgun (WGS) entry which is preliminary data.</text>
</comment>
<sequence>MWVDLAKAFCLMLVLEGIMPFLAPGRWRNMASLLAQVDDRSMRIMGLCSMLLGAGALFLING</sequence>
<proteinExistence type="predicted"/>
<dbReference type="RefSeq" id="WP_305169971.1">
    <property type="nucleotide sequence ID" value="NZ_JAUUUU010000002.1"/>
</dbReference>